<dbReference type="SUPFAM" id="SSF49344">
    <property type="entry name" value="CBD9-like"/>
    <property type="match status" value="1"/>
</dbReference>
<feature type="domain" description="DUF5916" evidence="1">
    <location>
        <begin position="246"/>
        <end position="821"/>
    </location>
</feature>
<name>A0A5S5C6J1_9FLAO</name>
<protein>
    <recommendedName>
        <fullName evidence="1">DUF5916 domain-containing protein</fullName>
    </recommendedName>
</protein>
<organism evidence="2 3">
    <name type="scientific">Aquimarina intermedia</name>
    <dbReference type="NCBI Taxonomy" id="350814"/>
    <lineage>
        <taxon>Bacteria</taxon>
        <taxon>Pseudomonadati</taxon>
        <taxon>Bacteroidota</taxon>
        <taxon>Flavobacteriia</taxon>
        <taxon>Flavobacteriales</taxon>
        <taxon>Flavobacteriaceae</taxon>
        <taxon>Aquimarina</taxon>
    </lineage>
</organism>
<evidence type="ECO:0000259" key="1">
    <source>
        <dbReference type="Pfam" id="PF19313"/>
    </source>
</evidence>
<dbReference type="Gene3D" id="2.60.40.1190">
    <property type="match status" value="1"/>
</dbReference>
<dbReference type="AlphaFoldDB" id="A0A5S5C6J1"/>
<proteinExistence type="predicted"/>
<evidence type="ECO:0000313" key="3">
    <source>
        <dbReference type="Proteomes" id="UP000324376"/>
    </source>
</evidence>
<dbReference type="InterPro" id="IPR045670">
    <property type="entry name" value="DUF5916"/>
</dbReference>
<dbReference type="Pfam" id="PF19313">
    <property type="entry name" value="DUF5916"/>
    <property type="match status" value="1"/>
</dbReference>
<keyword evidence="3" id="KW-1185">Reference proteome</keyword>
<evidence type="ECO:0000313" key="2">
    <source>
        <dbReference type="EMBL" id="TYP74974.1"/>
    </source>
</evidence>
<dbReference type="CDD" id="cd09618">
    <property type="entry name" value="CBM9_like_2"/>
    <property type="match status" value="1"/>
</dbReference>
<reference evidence="2 3" key="1">
    <citation type="submission" date="2019-07" db="EMBL/GenBank/DDBJ databases">
        <title>Genomic Encyclopedia of Archaeal and Bacterial Type Strains, Phase II (KMG-II): from individual species to whole genera.</title>
        <authorList>
            <person name="Goeker M."/>
        </authorList>
    </citation>
    <scope>NUCLEOTIDE SEQUENCE [LARGE SCALE GENOMIC DNA]</scope>
    <source>
        <strain evidence="2 3">DSM 17527</strain>
    </source>
</reference>
<dbReference type="EMBL" id="VNHU01000003">
    <property type="protein sequence ID" value="TYP74974.1"/>
    <property type="molecule type" value="Genomic_DNA"/>
</dbReference>
<sequence>MQFTLESKIFLTDFMTILMRLMLSLFSICCIWLTSAQDQKTIQAHRISNPPKIDGNPNDAVWNAIAPSGNFAMYEPSNEGVIPEHTRTEVKIAYDNKAVYVAAYMYDLDPEKILRQFSQRDDVFVQADFFAIALNTYNDGINETRFFITSAGTIGDARADQFNEDFSYNVVFEAKTTFDDKGWYAEFKIPYNALRFPESEVQDWSVNFYRKLTRQNETHTWSRIDNSVGQQTQYNGLVQGVSDINPPVRLTFFPFVQGGVSSFDSKIETNFSAGMDVKYGLNDSFTLDATLIPDFGQASFDNVRLNLGPFEQTFSENRQFFTEGTELFNKGNIFFSRRVGSKPSQRLTDDDLAQHEVAEDTPDKVNLLNALKISGRTKDNLGIGFFNAITEKTAVTITDTVSGNTRNKVVEPLTNYNVFVVDQLFNQNSSISLINTNVTRSGSEFRDANTSALAWNLTNRANSYRLTGRAIVSRLNLVDSNVSGFSSEIDFDRIKGQFRYGFGHDLANKTYDINDFGVNFRNNYNNFRVSASYQIFKPTDLFNEYRIGMFIRHRRLYDPSVTTQNTIGGEWFFVTKERLAFGGFMNYNSDNDDYFEPRVDGRFITFKENVGGRLWVSSDYRKKFAYDASIGLREWLGNDRQNFELELAPRYRFSDKLLMIVRSEYRLRNKNIGYVDNEDDIIYFGQRDITSLENSISLSYNFDPFKAVNLKFRNFWSTADYSENIFSTLNEDGTRTQAAYIYEEDDDPNRNFNIWNLDLSFNWRFAPGSEATLLYRNQIFNQDELSTINYTESMDNLFDQPIQHTLSLRIVYFLDINNFKRST</sequence>
<dbReference type="Proteomes" id="UP000324376">
    <property type="component" value="Unassembled WGS sequence"/>
</dbReference>
<comment type="caution">
    <text evidence="2">The sequence shown here is derived from an EMBL/GenBank/DDBJ whole genome shotgun (WGS) entry which is preliminary data.</text>
</comment>
<accession>A0A5S5C6J1</accession>
<gene>
    <name evidence="2" type="ORF">BD809_10336</name>
</gene>